<keyword evidence="10" id="KW-1185">Reference proteome</keyword>
<gene>
    <name evidence="9" type="ORF">K435DRAFT_591790</name>
</gene>
<dbReference type="InterPro" id="IPR002227">
    <property type="entry name" value="Tyrosinase_Cu-bd"/>
</dbReference>
<dbReference type="Pfam" id="PF00264">
    <property type="entry name" value="Tyrosinase"/>
    <property type="match status" value="1"/>
</dbReference>
<evidence type="ECO:0000259" key="8">
    <source>
        <dbReference type="Pfam" id="PF00264"/>
    </source>
</evidence>
<evidence type="ECO:0000256" key="2">
    <source>
        <dbReference type="ARBA" id="ARBA00011906"/>
    </source>
</evidence>
<evidence type="ECO:0000256" key="5">
    <source>
        <dbReference type="ARBA" id="ARBA00023101"/>
    </source>
</evidence>
<sequence length="393" mass="45140">GATYPRLAIEDLQSAEQDQFLLFILSYLIIQERQLPQDLNAPPSDETKAIYNAYNQVSTTGLPGTAAMNFPELAGIHGLPYQAWKGDPQHDVKADYNAQDPKDMGPKPSRFGGYCNHGSVLFPKIAIPVRYYYLLSIVTIWFWDWSDKRVETEGLPKVLYEEEIDLSVVSGTQVTIIRVPNPISYYPFKSIPPGFRDIKDETAYYSQWMRTVRYAPSNPDSLLPGDIEALNKRLKDELPNLRCRLASLFTLPTGEETEPEDRPRRKCQTYDEFSNHTVQSTNKLHYYDSDSLEGIHDTMHDILGGNGHMSNPDYAGFDPIFHLHHCNVDRLYALWEYVYPKDCYVTDNEYVFTQNRGTYALVYNSMVLGETELAPFRLESGKYWTSDHARRLD</sequence>
<feature type="non-terminal residue" evidence="9">
    <location>
        <position position="393"/>
    </location>
</feature>
<feature type="domain" description="Tyrosinase copper-binding" evidence="8">
    <location>
        <begin position="138"/>
        <end position="336"/>
    </location>
</feature>
<protein>
    <recommendedName>
        <fullName evidence="2">tyrosinase</fullName>
        <ecNumber evidence="2">1.14.18.1</ecNumber>
    </recommendedName>
</protein>
<keyword evidence="4" id="KW-0186">Copper</keyword>
<reference evidence="9 10" key="1">
    <citation type="journal article" date="2019" name="Nat. Ecol. Evol.">
        <title>Megaphylogeny resolves global patterns of mushroom evolution.</title>
        <authorList>
            <person name="Varga T."/>
            <person name="Krizsan K."/>
            <person name="Foldi C."/>
            <person name="Dima B."/>
            <person name="Sanchez-Garcia M."/>
            <person name="Sanchez-Ramirez S."/>
            <person name="Szollosi G.J."/>
            <person name="Szarkandi J.G."/>
            <person name="Papp V."/>
            <person name="Albert L."/>
            <person name="Andreopoulos W."/>
            <person name="Angelini C."/>
            <person name="Antonin V."/>
            <person name="Barry K.W."/>
            <person name="Bougher N.L."/>
            <person name="Buchanan P."/>
            <person name="Buyck B."/>
            <person name="Bense V."/>
            <person name="Catcheside P."/>
            <person name="Chovatia M."/>
            <person name="Cooper J."/>
            <person name="Damon W."/>
            <person name="Desjardin D."/>
            <person name="Finy P."/>
            <person name="Geml J."/>
            <person name="Haridas S."/>
            <person name="Hughes K."/>
            <person name="Justo A."/>
            <person name="Karasinski D."/>
            <person name="Kautmanova I."/>
            <person name="Kiss B."/>
            <person name="Kocsube S."/>
            <person name="Kotiranta H."/>
            <person name="LaButti K.M."/>
            <person name="Lechner B.E."/>
            <person name="Liimatainen K."/>
            <person name="Lipzen A."/>
            <person name="Lukacs Z."/>
            <person name="Mihaltcheva S."/>
            <person name="Morgado L.N."/>
            <person name="Niskanen T."/>
            <person name="Noordeloos M.E."/>
            <person name="Ohm R.A."/>
            <person name="Ortiz-Santana B."/>
            <person name="Ovrebo C."/>
            <person name="Racz N."/>
            <person name="Riley R."/>
            <person name="Savchenko A."/>
            <person name="Shiryaev A."/>
            <person name="Soop K."/>
            <person name="Spirin V."/>
            <person name="Szebenyi C."/>
            <person name="Tomsovsky M."/>
            <person name="Tulloss R.E."/>
            <person name="Uehling J."/>
            <person name="Grigoriev I.V."/>
            <person name="Vagvolgyi C."/>
            <person name="Papp T."/>
            <person name="Martin F.M."/>
            <person name="Miettinen O."/>
            <person name="Hibbett D.S."/>
            <person name="Nagy L.G."/>
        </authorList>
    </citation>
    <scope>NUCLEOTIDE SEQUENCE [LARGE SCALE GENOMIC DNA]</scope>
    <source>
        <strain evidence="9 10">CBS 962.96</strain>
    </source>
</reference>
<keyword evidence="3" id="KW-0479">Metal-binding</keyword>
<dbReference type="PANTHER" id="PTHR11474">
    <property type="entry name" value="TYROSINASE FAMILY MEMBER"/>
    <property type="match status" value="1"/>
</dbReference>
<dbReference type="PRINTS" id="PR00092">
    <property type="entry name" value="TYROSINASE"/>
</dbReference>
<dbReference type="InterPro" id="IPR050316">
    <property type="entry name" value="Tyrosinase/Hemocyanin"/>
</dbReference>
<dbReference type="GO" id="GO:0042438">
    <property type="term" value="P:melanin biosynthetic process"/>
    <property type="evidence" value="ECO:0007669"/>
    <property type="project" value="UniProtKB-KW"/>
</dbReference>
<comment type="catalytic activity">
    <reaction evidence="7">
        <text>L-tyrosine + O2 = L-dopaquinone + H2O</text>
        <dbReference type="Rhea" id="RHEA:18117"/>
        <dbReference type="ChEBI" id="CHEBI:15377"/>
        <dbReference type="ChEBI" id="CHEBI:15379"/>
        <dbReference type="ChEBI" id="CHEBI:57924"/>
        <dbReference type="ChEBI" id="CHEBI:58315"/>
        <dbReference type="EC" id="1.14.18.1"/>
    </reaction>
</comment>
<dbReference type="AlphaFoldDB" id="A0A4S8ME90"/>
<evidence type="ECO:0000256" key="4">
    <source>
        <dbReference type="ARBA" id="ARBA00023008"/>
    </source>
</evidence>
<dbReference type="Proteomes" id="UP000297245">
    <property type="component" value="Unassembled WGS sequence"/>
</dbReference>
<evidence type="ECO:0000256" key="1">
    <source>
        <dbReference type="ARBA" id="ARBA00009928"/>
    </source>
</evidence>
<evidence type="ECO:0000256" key="7">
    <source>
        <dbReference type="ARBA" id="ARBA00048881"/>
    </source>
</evidence>
<evidence type="ECO:0000313" key="9">
    <source>
        <dbReference type="EMBL" id="THV00913.1"/>
    </source>
</evidence>
<dbReference type="GO" id="GO:0046872">
    <property type="term" value="F:metal ion binding"/>
    <property type="evidence" value="ECO:0007669"/>
    <property type="project" value="UniProtKB-KW"/>
</dbReference>
<evidence type="ECO:0000256" key="3">
    <source>
        <dbReference type="ARBA" id="ARBA00022723"/>
    </source>
</evidence>
<organism evidence="9 10">
    <name type="scientific">Dendrothele bispora (strain CBS 962.96)</name>
    <dbReference type="NCBI Taxonomy" id="1314807"/>
    <lineage>
        <taxon>Eukaryota</taxon>
        <taxon>Fungi</taxon>
        <taxon>Dikarya</taxon>
        <taxon>Basidiomycota</taxon>
        <taxon>Agaricomycotina</taxon>
        <taxon>Agaricomycetes</taxon>
        <taxon>Agaricomycetidae</taxon>
        <taxon>Agaricales</taxon>
        <taxon>Agaricales incertae sedis</taxon>
        <taxon>Dendrothele</taxon>
    </lineage>
</organism>
<evidence type="ECO:0000256" key="6">
    <source>
        <dbReference type="ARBA" id="ARBA00048233"/>
    </source>
</evidence>
<proteinExistence type="inferred from homology"/>
<dbReference type="OrthoDB" id="6132182at2759"/>
<feature type="non-terminal residue" evidence="9">
    <location>
        <position position="1"/>
    </location>
</feature>
<accession>A0A4S8ME90</accession>
<comment type="catalytic activity">
    <reaction evidence="6">
        <text>2 L-dopa + O2 = 2 L-dopaquinone + 2 H2O</text>
        <dbReference type="Rhea" id="RHEA:34287"/>
        <dbReference type="ChEBI" id="CHEBI:15377"/>
        <dbReference type="ChEBI" id="CHEBI:15379"/>
        <dbReference type="ChEBI" id="CHEBI:57504"/>
        <dbReference type="ChEBI" id="CHEBI:57924"/>
        <dbReference type="EC" id="1.14.18.1"/>
    </reaction>
</comment>
<dbReference type="PANTHER" id="PTHR11474:SF76">
    <property type="entry name" value="SHKT DOMAIN-CONTAINING PROTEIN"/>
    <property type="match status" value="1"/>
</dbReference>
<dbReference type="Gene3D" id="1.10.1280.10">
    <property type="entry name" value="Di-copper center containing domain from catechol oxidase"/>
    <property type="match status" value="2"/>
</dbReference>
<keyword evidence="5" id="KW-0470">Melanin biosynthesis</keyword>
<name>A0A4S8ME90_DENBC</name>
<dbReference type="InterPro" id="IPR008922">
    <property type="entry name" value="Di-copper_centre_dom_sf"/>
</dbReference>
<dbReference type="GO" id="GO:0004503">
    <property type="term" value="F:tyrosinase activity"/>
    <property type="evidence" value="ECO:0007669"/>
    <property type="project" value="UniProtKB-EC"/>
</dbReference>
<dbReference type="SUPFAM" id="SSF48056">
    <property type="entry name" value="Di-copper centre-containing domain"/>
    <property type="match status" value="1"/>
</dbReference>
<evidence type="ECO:0000313" key="10">
    <source>
        <dbReference type="Proteomes" id="UP000297245"/>
    </source>
</evidence>
<dbReference type="EMBL" id="ML179097">
    <property type="protein sequence ID" value="THV00913.1"/>
    <property type="molecule type" value="Genomic_DNA"/>
</dbReference>
<comment type="similarity">
    <text evidence="1">Belongs to the tyrosinase family.</text>
</comment>
<dbReference type="EC" id="1.14.18.1" evidence="2"/>